<proteinExistence type="predicted"/>
<reference evidence="2" key="2">
    <citation type="submission" date="2015-01" db="EMBL/GenBank/DDBJ databases">
        <title>Evolutionary Origins and Diversification of the Mycorrhizal Mutualists.</title>
        <authorList>
            <consortium name="DOE Joint Genome Institute"/>
            <consortium name="Mycorrhizal Genomics Consortium"/>
            <person name="Kohler A."/>
            <person name="Kuo A."/>
            <person name="Nagy L.G."/>
            <person name="Floudas D."/>
            <person name="Copeland A."/>
            <person name="Barry K.W."/>
            <person name="Cichocki N."/>
            <person name="Veneault-Fourrey C."/>
            <person name="LaButti K."/>
            <person name="Lindquist E.A."/>
            <person name="Lipzen A."/>
            <person name="Lundell T."/>
            <person name="Morin E."/>
            <person name="Murat C."/>
            <person name="Riley R."/>
            <person name="Ohm R."/>
            <person name="Sun H."/>
            <person name="Tunlid A."/>
            <person name="Henrissat B."/>
            <person name="Grigoriev I.V."/>
            <person name="Hibbett D.S."/>
            <person name="Martin F."/>
        </authorList>
    </citation>
    <scope>NUCLEOTIDE SEQUENCE [LARGE SCALE GENOMIC DNA]</scope>
    <source>
        <strain evidence="2">MUT 4182</strain>
    </source>
</reference>
<protein>
    <submittedName>
        <fullName evidence="1">Uncharacterized protein</fullName>
    </submittedName>
</protein>
<dbReference type="HOGENOM" id="CLU_2544288_0_0_1"/>
<reference evidence="1 2" key="1">
    <citation type="submission" date="2014-04" db="EMBL/GenBank/DDBJ databases">
        <authorList>
            <consortium name="DOE Joint Genome Institute"/>
            <person name="Kuo A."/>
            <person name="Girlanda M."/>
            <person name="Perotto S."/>
            <person name="Kohler A."/>
            <person name="Nagy L.G."/>
            <person name="Floudas D."/>
            <person name="Copeland A."/>
            <person name="Barry K.W."/>
            <person name="Cichocki N."/>
            <person name="Veneault-Fourrey C."/>
            <person name="LaButti K."/>
            <person name="Lindquist E.A."/>
            <person name="Lipzen A."/>
            <person name="Lundell T."/>
            <person name="Morin E."/>
            <person name="Murat C."/>
            <person name="Sun H."/>
            <person name="Tunlid A."/>
            <person name="Henrissat B."/>
            <person name="Grigoriev I.V."/>
            <person name="Hibbett D.S."/>
            <person name="Martin F."/>
            <person name="Nordberg H.P."/>
            <person name="Cantor M.N."/>
            <person name="Hua S.X."/>
        </authorList>
    </citation>
    <scope>NUCLEOTIDE SEQUENCE [LARGE SCALE GENOMIC DNA]</scope>
    <source>
        <strain evidence="1 2">MUT 4182</strain>
    </source>
</reference>
<dbReference type="EMBL" id="KN822994">
    <property type="protein sequence ID" value="KIO28506.1"/>
    <property type="molecule type" value="Genomic_DNA"/>
</dbReference>
<keyword evidence="2" id="KW-1185">Reference proteome</keyword>
<gene>
    <name evidence="1" type="ORF">M407DRAFT_181340</name>
</gene>
<organism evidence="1 2">
    <name type="scientific">Tulasnella calospora MUT 4182</name>
    <dbReference type="NCBI Taxonomy" id="1051891"/>
    <lineage>
        <taxon>Eukaryota</taxon>
        <taxon>Fungi</taxon>
        <taxon>Dikarya</taxon>
        <taxon>Basidiomycota</taxon>
        <taxon>Agaricomycotina</taxon>
        <taxon>Agaricomycetes</taxon>
        <taxon>Cantharellales</taxon>
        <taxon>Tulasnellaceae</taxon>
        <taxon>Tulasnella</taxon>
    </lineage>
</organism>
<dbReference type="AlphaFoldDB" id="A0A0C3QLK9"/>
<accession>A0A0C3QLK9</accession>
<sequence>MAPDDMLAGKRPRLDDLNPASLHTAASVTQNWSLLPAPESHLPVELITAILKLRFPNYCRSTQEMAELYGIKLVSKAWKEYFD</sequence>
<evidence type="ECO:0000313" key="1">
    <source>
        <dbReference type="EMBL" id="KIO28506.1"/>
    </source>
</evidence>
<evidence type="ECO:0000313" key="2">
    <source>
        <dbReference type="Proteomes" id="UP000054248"/>
    </source>
</evidence>
<dbReference type="Proteomes" id="UP000054248">
    <property type="component" value="Unassembled WGS sequence"/>
</dbReference>
<name>A0A0C3QLK9_9AGAM</name>